<dbReference type="Proteomes" id="UP000616151">
    <property type="component" value="Unassembled WGS sequence"/>
</dbReference>
<evidence type="ECO:0000313" key="2">
    <source>
        <dbReference type="Proteomes" id="UP000616151"/>
    </source>
</evidence>
<evidence type="ECO:0000313" key="1">
    <source>
        <dbReference type="EMBL" id="MBK1871437.1"/>
    </source>
</evidence>
<dbReference type="EMBL" id="JAENHL010000008">
    <property type="protein sequence ID" value="MBK1871437.1"/>
    <property type="molecule type" value="Genomic_DNA"/>
</dbReference>
<gene>
    <name evidence="1" type="ORF">JHL16_34035</name>
</gene>
<comment type="caution">
    <text evidence="1">The sequence shown here is derived from an EMBL/GenBank/DDBJ whole genome shotgun (WGS) entry which is preliminary data.</text>
</comment>
<reference evidence="1" key="1">
    <citation type="submission" date="2021-01" db="EMBL/GenBank/DDBJ databases">
        <authorList>
            <person name="Sun Q."/>
        </authorList>
    </citation>
    <scope>NUCLEOTIDE SEQUENCE</scope>
    <source>
        <strain evidence="1">YIM B02566</strain>
    </source>
</reference>
<protein>
    <submittedName>
        <fullName evidence="1">Pilus assembly protein</fullName>
    </submittedName>
</protein>
<organism evidence="1 2">
    <name type="scientific">Taklimakanibacter albus</name>
    <dbReference type="NCBI Taxonomy" id="2800327"/>
    <lineage>
        <taxon>Bacteria</taxon>
        <taxon>Pseudomonadati</taxon>
        <taxon>Pseudomonadota</taxon>
        <taxon>Alphaproteobacteria</taxon>
        <taxon>Hyphomicrobiales</taxon>
        <taxon>Aestuariivirgaceae</taxon>
        <taxon>Taklimakanibacter</taxon>
    </lineage>
</organism>
<keyword evidence="2" id="KW-1185">Reference proteome</keyword>
<proteinExistence type="predicted"/>
<name>A0ACC5RFP2_9HYPH</name>
<sequence>MRQPVRKISRFARDQKGLAAIEFALIAPLLLLIYFGAVDLTNWYMAHRRLVVAGSTIADLTTQNPGTVTGTQIGQYWTAVGDIIAPLTLSNVNLTIRNFRKDGGSAKRQWSYSRGADCSNAPDAAGLLAIATGEMTEANDILIAEVCTTMQPIVLSVFKFKAVTMTYQISMRPRLGKTLDCTAGCS</sequence>
<accession>A0ACC5RFP2</accession>